<accession>A0A9R1TPP2</accession>
<name>A0A9R1TPP2_9HYME</name>
<dbReference type="PANTHER" id="PTHR33053:SF24">
    <property type="entry name" value="TRANSPOSASE DOMAIN-CONTAINING PROTEIN"/>
    <property type="match status" value="1"/>
</dbReference>
<dbReference type="PANTHER" id="PTHR33053">
    <property type="entry name" value="PROTEIN, PUTATIVE-RELATED"/>
    <property type="match status" value="1"/>
</dbReference>
<evidence type="ECO:0000256" key="1">
    <source>
        <dbReference type="SAM" id="MobiDB-lite"/>
    </source>
</evidence>
<sequence>MIPDSFKIDFSTDGATLDAQQKIQMWPIQIRIANIPRCKPEIVGVWRGSSKPTNAHEFLDRFINDFLEVNNNGGIVHNDKLCPTELRCFIADAPARAFILAHLGHTGAHPCSKCWIKGDSIRRGVTAFRGVAHRPRTDQEYADRIDGEHHSDIDSPLLRLPMGLVTQVPFDYMHCVCLGITKKILSVLVKGILPKNGDREYGCEEEGEDAAEEQQEEEAEEQDGDHVGETLS</sequence>
<feature type="region of interest" description="Disordered" evidence="1">
    <location>
        <begin position="197"/>
        <end position="232"/>
    </location>
</feature>
<keyword evidence="2" id="KW-1185">Reference proteome</keyword>
<dbReference type="OrthoDB" id="7699050at2759"/>
<reference evidence="3" key="1">
    <citation type="submission" date="2025-08" db="UniProtKB">
        <authorList>
            <consortium name="RefSeq"/>
        </authorList>
    </citation>
    <scope>IDENTIFICATION</scope>
    <source>
        <strain evidence="3">USDA-PBARC FA_bdor</strain>
        <tissue evidence="3">Whole organism</tissue>
    </source>
</reference>
<dbReference type="RefSeq" id="XP_011313340.1">
    <property type="nucleotide sequence ID" value="XM_011315038.1"/>
</dbReference>
<organism evidence="2 3">
    <name type="scientific">Fopius arisanus</name>
    <dbReference type="NCBI Taxonomy" id="64838"/>
    <lineage>
        <taxon>Eukaryota</taxon>
        <taxon>Metazoa</taxon>
        <taxon>Ecdysozoa</taxon>
        <taxon>Arthropoda</taxon>
        <taxon>Hexapoda</taxon>
        <taxon>Insecta</taxon>
        <taxon>Pterygota</taxon>
        <taxon>Neoptera</taxon>
        <taxon>Endopterygota</taxon>
        <taxon>Hymenoptera</taxon>
        <taxon>Apocrita</taxon>
        <taxon>Ichneumonoidea</taxon>
        <taxon>Braconidae</taxon>
        <taxon>Opiinae</taxon>
        <taxon>Fopius</taxon>
    </lineage>
</organism>
<dbReference type="GeneID" id="105272814"/>
<feature type="compositionally biased region" description="Acidic residues" evidence="1">
    <location>
        <begin position="203"/>
        <end position="223"/>
    </location>
</feature>
<gene>
    <name evidence="3" type="primary">LOC105272814</name>
</gene>
<protein>
    <submittedName>
        <fullName evidence="3">Uncharacterized protein</fullName>
    </submittedName>
</protein>
<proteinExistence type="predicted"/>
<evidence type="ECO:0000313" key="2">
    <source>
        <dbReference type="Proteomes" id="UP000694866"/>
    </source>
</evidence>
<dbReference type="KEGG" id="fas:105272814"/>
<evidence type="ECO:0000313" key="3">
    <source>
        <dbReference type="RefSeq" id="XP_011313340.1"/>
    </source>
</evidence>
<dbReference type="Proteomes" id="UP000694866">
    <property type="component" value="Unplaced"/>
</dbReference>
<dbReference type="AlphaFoldDB" id="A0A9R1TPP2"/>